<dbReference type="AlphaFoldDB" id="A0A6P0D9P0"/>
<dbReference type="SUPFAM" id="SSF47413">
    <property type="entry name" value="lambda repressor-like DNA-binding domains"/>
    <property type="match status" value="1"/>
</dbReference>
<dbReference type="InterPro" id="IPR050807">
    <property type="entry name" value="TransReg_Diox_bact_type"/>
</dbReference>
<organism evidence="3 4">
    <name type="scientific">Rhizobium leguminosarum</name>
    <dbReference type="NCBI Taxonomy" id="384"/>
    <lineage>
        <taxon>Bacteria</taxon>
        <taxon>Pseudomonadati</taxon>
        <taxon>Pseudomonadota</taxon>
        <taxon>Alphaproteobacteria</taxon>
        <taxon>Hyphomicrobiales</taxon>
        <taxon>Rhizobiaceae</taxon>
        <taxon>Rhizobium/Agrobacterium group</taxon>
        <taxon>Rhizobium</taxon>
    </lineage>
</organism>
<dbReference type="PROSITE" id="PS50943">
    <property type="entry name" value="HTH_CROC1"/>
    <property type="match status" value="1"/>
</dbReference>
<dbReference type="CDD" id="cd00093">
    <property type="entry name" value="HTH_XRE"/>
    <property type="match status" value="1"/>
</dbReference>
<evidence type="ECO:0000256" key="1">
    <source>
        <dbReference type="ARBA" id="ARBA00023125"/>
    </source>
</evidence>
<dbReference type="InterPro" id="IPR001387">
    <property type="entry name" value="Cro/C1-type_HTH"/>
</dbReference>
<keyword evidence="1" id="KW-0238">DNA-binding</keyword>
<sequence>MPASLAEKLKELRKKKGLSLDELARASGASKSYLWELENRDERKPSAEKLVEIARVLDTTTDYLMDENASFDDAQVKEAFFRKFNKLDDDTKGRVMDMIDTWSRKK</sequence>
<dbReference type="PANTHER" id="PTHR46797">
    <property type="entry name" value="HTH-TYPE TRANSCRIPTIONAL REGULATOR"/>
    <property type="match status" value="1"/>
</dbReference>
<evidence type="ECO:0000313" key="4">
    <source>
        <dbReference type="Proteomes" id="UP000471409"/>
    </source>
</evidence>
<dbReference type="GO" id="GO:0003677">
    <property type="term" value="F:DNA binding"/>
    <property type="evidence" value="ECO:0007669"/>
    <property type="project" value="UniProtKB-KW"/>
</dbReference>
<gene>
    <name evidence="3" type="ORF">GUK36_06610</name>
</gene>
<dbReference type="Proteomes" id="UP000471409">
    <property type="component" value="Unassembled WGS sequence"/>
</dbReference>
<proteinExistence type="predicted"/>
<dbReference type="InterPro" id="IPR010982">
    <property type="entry name" value="Lambda_DNA-bd_dom_sf"/>
</dbReference>
<dbReference type="Pfam" id="PF01381">
    <property type="entry name" value="HTH_3"/>
    <property type="match status" value="1"/>
</dbReference>
<evidence type="ECO:0000313" key="3">
    <source>
        <dbReference type="EMBL" id="NEK49097.1"/>
    </source>
</evidence>
<reference evidence="3 4" key="1">
    <citation type="submission" date="2020-01" db="EMBL/GenBank/DDBJ databases">
        <title>Rhizobium genotypes associated with high levels of biological nitrogen fixation by grain legumes in a temperate-maritime cropping system.</title>
        <authorList>
            <person name="Maluk M."/>
            <person name="Francesc Ferrando Molina F."/>
            <person name="Lopez Del Egido L."/>
            <person name="Lafos M."/>
            <person name="Langarica-Fuentes A."/>
            <person name="Gebre Yohannes G."/>
            <person name="Young M.W."/>
            <person name="Martin P."/>
            <person name="Gantlett R."/>
            <person name="Kenicer G."/>
            <person name="Hawes C."/>
            <person name="Begg G.S."/>
            <person name="Quilliam R.S."/>
            <person name="Squire G.R."/>
            <person name="Poole P.S."/>
            <person name="Young P.W."/>
            <person name="Iannetta P.M."/>
            <person name="James E.K."/>
        </authorList>
    </citation>
    <scope>NUCLEOTIDE SEQUENCE [LARGE SCALE GENOMIC DNA]</scope>
    <source>
        <strain evidence="3 4">JHI944</strain>
    </source>
</reference>
<dbReference type="GO" id="GO:0005829">
    <property type="term" value="C:cytosol"/>
    <property type="evidence" value="ECO:0007669"/>
    <property type="project" value="TreeGrafter"/>
</dbReference>
<dbReference type="PANTHER" id="PTHR46797:SF1">
    <property type="entry name" value="METHYLPHOSPHONATE SYNTHASE"/>
    <property type="match status" value="1"/>
</dbReference>
<dbReference type="GO" id="GO:0003700">
    <property type="term" value="F:DNA-binding transcription factor activity"/>
    <property type="evidence" value="ECO:0007669"/>
    <property type="project" value="TreeGrafter"/>
</dbReference>
<evidence type="ECO:0000259" key="2">
    <source>
        <dbReference type="PROSITE" id="PS50943"/>
    </source>
</evidence>
<feature type="domain" description="HTH cro/C1-type" evidence="2">
    <location>
        <begin position="9"/>
        <end position="64"/>
    </location>
</feature>
<dbReference type="EMBL" id="WXXP01000003">
    <property type="protein sequence ID" value="NEK49097.1"/>
    <property type="molecule type" value="Genomic_DNA"/>
</dbReference>
<name>A0A6P0D9P0_RHILE</name>
<protein>
    <submittedName>
        <fullName evidence="3">Helix-turn-helix domain-containing protein</fullName>
    </submittedName>
</protein>
<comment type="caution">
    <text evidence="3">The sequence shown here is derived from an EMBL/GenBank/DDBJ whole genome shotgun (WGS) entry which is preliminary data.</text>
</comment>
<dbReference type="Gene3D" id="1.10.260.40">
    <property type="entry name" value="lambda repressor-like DNA-binding domains"/>
    <property type="match status" value="1"/>
</dbReference>
<accession>A0A6P0D9P0</accession>
<dbReference type="SMART" id="SM00530">
    <property type="entry name" value="HTH_XRE"/>
    <property type="match status" value="1"/>
</dbReference>
<dbReference type="RefSeq" id="WP_131591319.1">
    <property type="nucleotide sequence ID" value="NZ_CP125638.1"/>
</dbReference>